<dbReference type="Pfam" id="PF04932">
    <property type="entry name" value="Wzy_C"/>
    <property type="match status" value="1"/>
</dbReference>
<evidence type="ECO:0000256" key="2">
    <source>
        <dbReference type="ARBA" id="ARBA00022692"/>
    </source>
</evidence>
<reference evidence="7 8" key="1">
    <citation type="submission" date="2021-05" db="EMBL/GenBank/DDBJ databases">
        <title>Roseococcus sp. XZZS9, whole genome shotgun sequencing project.</title>
        <authorList>
            <person name="Zhao G."/>
            <person name="Shen L."/>
        </authorList>
    </citation>
    <scope>NUCLEOTIDE SEQUENCE [LARGE SCALE GENOMIC DNA]</scope>
    <source>
        <strain evidence="7 8">XZZS9</strain>
    </source>
</reference>
<dbReference type="RefSeq" id="WP_213671434.1">
    <property type="nucleotide sequence ID" value="NZ_JAHCDA010000003.1"/>
</dbReference>
<feature type="transmembrane region" description="Helical" evidence="5">
    <location>
        <begin position="107"/>
        <end position="128"/>
    </location>
</feature>
<keyword evidence="7" id="KW-0436">Ligase</keyword>
<sequence>MISPSWALTAALAVAPFAVVLQNRVMAPIALAGMAGCAVLGWLRGWRPSAPPALAWAAISLLAWMIVSALWAPEAGRALDGAARLAVSLLLAVLAADALSAEAPSPRIARAAAIGVAIGIAAAGFDHLSGNALRGSVRGLPAWDVTLSFGLKNAAAVLALLLPLGVFANALPLWPRVALGVVGGAVVLALPGDSAKIAVLAGLAFGLAGSWRPRLTRGALALGTAVLVLGLPWVLQALLPLDAGRLPESAAHRLLIWDFVAQRIQEAPFLGWGMDASRAIPGGTGHPDAATLAAFGLTAKREWFAGAQLLPLHPHNLALQVWLELGAIGALLMAGLLAMLALASRGGAACGAYAAGLVIAMLSYGAWQYWWVAALLLATIAATRINGAASRS</sequence>
<keyword evidence="3 5" id="KW-1133">Transmembrane helix</keyword>
<comment type="caution">
    <text evidence="7">The sequence shown here is derived from an EMBL/GenBank/DDBJ whole genome shotgun (WGS) entry which is preliminary data.</text>
</comment>
<comment type="subcellular location">
    <subcellularLocation>
        <location evidence="1">Membrane</location>
        <topology evidence="1">Multi-pass membrane protein</topology>
    </subcellularLocation>
</comment>
<dbReference type="InterPro" id="IPR051533">
    <property type="entry name" value="WaaL-like"/>
</dbReference>
<dbReference type="PANTHER" id="PTHR37422">
    <property type="entry name" value="TEICHURONIC ACID BIOSYNTHESIS PROTEIN TUAE"/>
    <property type="match status" value="1"/>
</dbReference>
<keyword evidence="2 5" id="KW-0812">Transmembrane</keyword>
<feature type="transmembrane region" description="Helical" evidence="5">
    <location>
        <begin position="83"/>
        <end position="101"/>
    </location>
</feature>
<evidence type="ECO:0000259" key="6">
    <source>
        <dbReference type="Pfam" id="PF04932"/>
    </source>
</evidence>
<organism evidence="7 8">
    <name type="scientific">Roseococcus pinisoli</name>
    <dbReference type="NCBI Taxonomy" id="2835040"/>
    <lineage>
        <taxon>Bacteria</taxon>
        <taxon>Pseudomonadati</taxon>
        <taxon>Pseudomonadota</taxon>
        <taxon>Alphaproteobacteria</taxon>
        <taxon>Acetobacterales</taxon>
        <taxon>Roseomonadaceae</taxon>
        <taxon>Roseococcus</taxon>
    </lineage>
</organism>
<keyword evidence="8" id="KW-1185">Reference proteome</keyword>
<dbReference type="GO" id="GO:0016874">
    <property type="term" value="F:ligase activity"/>
    <property type="evidence" value="ECO:0007669"/>
    <property type="project" value="UniProtKB-KW"/>
</dbReference>
<gene>
    <name evidence="7" type="ORF">KHU32_17485</name>
</gene>
<evidence type="ECO:0000256" key="1">
    <source>
        <dbReference type="ARBA" id="ARBA00004141"/>
    </source>
</evidence>
<feature type="transmembrane region" description="Helical" evidence="5">
    <location>
        <begin position="219"/>
        <end position="239"/>
    </location>
</feature>
<dbReference type="InterPro" id="IPR007016">
    <property type="entry name" value="O-antigen_ligase-rel_domated"/>
</dbReference>
<feature type="domain" description="O-antigen ligase-related" evidence="6">
    <location>
        <begin position="184"/>
        <end position="333"/>
    </location>
</feature>
<dbReference type="PANTHER" id="PTHR37422:SF13">
    <property type="entry name" value="LIPOPOLYSACCHARIDE BIOSYNTHESIS PROTEIN PA4999-RELATED"/>
    <property type="match status" value="1"/>
</dbReference>
<keyword evidence="4 5" id="KW-0472">Membrane</keyword>
<name>A0ABS5QJN2_9PROT</name>
<proteinExistence type="predicted"/>
<feature type="transmembrane region" description="Helical" evidence="5">
    <location>
        <begin position="149"/>
        <end position="171"/>
    </location>
</feature>
<evidence type="ECO:0000256" key="3">
    <source>
        <dbReference type="ARBA" id="ARBA00022989"/>
    </source>
</evidence>
<feature type="transmembrane region" description="Helical" evidence="5">
    <location>
        <begin position="347"/>
        <end position="364"/>
    </location>
</feature>
<evidence type="ECO:0000256" key="5">
    <source>
        <dbReference type="SAM" id="Phobius"/>
    </source>
</evidence>
<dbReference type="EMBL" id="JAHCDA010000003">
    <property type="protein sequence ID" value="MBS7812748.1"/>
    <property type="molecule type" value="Genomic_DNA"/>
</dbReference>
<evidence type="ECO:0000313" key="7">
    <source>
        <dbReference type="EMBL" id="MBS7812748.1"/>
    </source>
</evidence>
<feature type="transmembrane region" description="Helical" evidence="5">
    <location>
        <begin position="177"/>
        <end position="207"/>
    </location>
</feature>
<evidence type="ECO:0000313" key="8">
    <source>
        <dbReference type="Proteomes" id="UP000766336"/>
    </source>
</evidence>
<accession>A0ABS5QJN2</accession>
<feature type="transmembrane region" description="Helical" evidence="5">
    <location>
        <begin position="319"/>
        <end position="340"/>
    </location>
</feature>
<protein>
    <submittedName>
        <fullName evidence="7">O-antigen ligase family protein</fullName>
    </submittedName>
</protein>
<feature type="transmembrane region" description="Helical" evidence="5">
    <location>
        <begin position="53"/>
        <end position="71"/>
    </location>
</feature>
<dbReference type="Proteomes" id="UP000766336">
    <property type="component" value="Unassembled WGS sequence"/>
</dbReference>
<evidence type="ECO:0000256" key="4">
    <source>
        <dbReference type="ARBA" id="ARBA00023136"/>
    </source>
</evidence>